<dbReference type="AlphaFoldDB" id="A0A382I9L5"/>
<gene>
    <name evidence="2" type="ORF">METZ01_LOCUS249062</name>
</gene>
<dbReference type="PANTHER" id="PTHR36842">
    <property type="entry name" value="PROTEIN TOLB HOMOLOG"/>
    <property type="match status" value="1"/>
</dbReference>
<proteinExistence type="inferred from homology"/>
<dbReference type="PANTHER" id="PTHR36842:SF1">
    <property type="entry name" value="PROTEIN TOLB"/>
    <property type="match status" value="1"/>
</dbReference>
<dbReference type="InterPro" id="IPR011042">
    <property type="entry name" value="6-blade_b-propeller_TolB-like"/>
</dbReference>
<sequence length="343" mass="37697">MSSPISPDIVYKLRGVGDPALSPDGTRLAYAQSWIDQNDGFESRSRIMMLGMPGGEASEFTQGNKDSLPKFSPDGRVLAFLRPDDSGKKQVWRMEVGGGEARALTNAPGGVTEYSWSPDGQRLVFRADVEPEESVPDEKDDSIPRTRVVNRIRYRYDTLGWRGDAHHHLFVVDADGENSRQITDGDWDDQSAEWSPNGESIAFLSGRRDDRDFFSLTELYVVPAGGGEAEMRSQGLSGVGALTWSPDGKRMAVLATEDPDGLVAWQAWLYVVEPGKVPQRLTDDSMKPYLGFPSINQPPELSWTWDDRILFLGDAQGESFLYEVPADGGQVRTVAGGGCQTTA</sequence>
<evidence type="ECO:0000313" key="2">
    <source>
        <dbReference type="EMBL" id="SVB96208.1"/>
    </source>
</evidence>
<dbReference type="Gene3D" id="2.120.10.30">
    <property type="entry name" value="TolB, C-terminal domain"/>
    <property type="match status" value="3"/>
</dbReference>
<comment type="similarity">
    <text evidence="1">Belongs to the TolB family.</text>
</comment>
<dbReference type="Pfam" id="PF07676">
    <property type="entry name" value="PD40"/>
    <property type="match status" value="4"/>
</dbReference>
<reference evidence="2" key="1">
    <citation type="submission" date="2018-05" db="EMBL/GenBank/DDBJ databases">
        <authorList>
            <person name="Lanie J.A."/>
            <person name="Ng W.-L."/>
            <person name="Kazmierczak K.M."/>
            <person name="Andrzejewski T.M."/>
            <person name="Davidsen T.M."/>
            <person name="Wayne K.J."/>
            <person name="Tettelin H."/>
            <person name="Glass J.I."/>
            <person name="Rusch D."/>
            <person name="Podicherti R."/>
            <person name="Tsui H.-C.T."/>
            <person name="Winkler M.E."/>
        </authorList>
    </citation>
    <scope>NUCLEOTIDE SEQUENCE</scope>
</reference>
<name>A0A382I9L5_9ZZZZ</name>
<dbReference type="EMBL" id="UINC01065985">
    <property type="protein sequence ID" value="SVB96208.1"/>
    <property type="molecule type" value="Genomic_DNA"/>
</dbReference>
<feature type="non-terminal residue" evidence="2">
    <location>
        <position position="343"/>
    </location>
</feature>
<dbReference type="InterPro" id="IPR011659">
    <property type="entry name" value="WD40"/>
</dbReference>
<organism evidence="2">
    <name type="scientific">marine metagenome</name>
    <dbReference type="NCBI Taxonomy" id="408172"/>
    <lineage>
        <taxon>unclassified sequences</taxon>
        <taxon>metagenomes</taxon>
        <taxon>ecological metagenomes</taxon>
    </lineage>
</organism>
<dbReference type="SUPFAM" id="SSF82171">
    <property type="entry name" value="DPP6 N-terminal domain-like"/>
    <property type="match status" value="1"/>
</dbReference>
<protein>
    <submittedName>
        <fullName evidence="2">Uncharacterized protein</fullName>
    </submittedName>
</protein>
<accession>A0A382I9L5</accession>
<evidence type="ECO:0000256" key="1">
    <source>
        <dbReference type="ARBA" id="ARBA00009820"/>
    </source>
</evidence>